<organism evidence="1 2">
    <name type="scientific">Araneus ventricosus</name>
    <name type="common">Orbweaver spider</name>
    <name type="synonym">Epeira ventricosa</name>
    <dbReference type="NCBI Taxonomy" id="182803"/>
    <lineage>
        <taxon>Eukaryota</taxon>
        <taxon>Metazoa</taxon>
        <taxon>Ecdysozoa</taxon>
        <taxon>Arthropoda</taxon>
        <taxon>Chelicerata</taxon>
        <taxon>Arachnida</taxon>
        <taxon>Araneae</taxon>
        <taxon>Araneomorphae</taxon>
        <taxon>Entelegynae</taxon>
        <taxon>Araneoidea</taxon>
        <taxon>Araneidae</taxon>
        <taxon>Araneus</taxon>
    </lineage>
</organism>
<dbReference type="EMBL" id="BGPR01010232">
    <property type="protein sequence ID" value="GBN45013.1"/>
    <property type="molecule type" value="Genomic_DNA"/>
</dbReference>
<dbReference type="AlphaFoldDB" id="A0A4Y2P206"/>
<gene>
    <name evidence="1" type="ORF">AVEN_56209_1</name>
</gene>
<dbReference type="Proteomes" id="UP000499080">
    <property type="component" value="Unassembled WGS sequence"/>
</dbReference>
<comment type="caution">
    <text evidence="1">The sequence shown here is derived from an EMBL/GenBank/DDBJ whole genome shotgun (WGS) entry which is preliminary data.</text>
</comment>
<evidence type="ECO:0000313" key="1">
    <source>
        <dbReference type="EMBL" id="GBN45013.1"/>
    </source>
</evidence>
<accession>A0A4Y2P206</accession>
<reference evidence="1 2" key="1">
    <citation type="journal article" date="2019" name="Sci. Rep.">
        <title>Orb-weaving spider Araneus ventricosus genome elucidates the spidroin gene catalogue.</title>
        <authorList>
            <person name="Kono N."/>
            <person name="Nakamura H."/>
            <person name="Ohtoshi R."/>
            <person name="Moran D.A.P."/>
            <person name="Shinohara A."/>
            <person name="Yoshida Y."/>
            <person name="Fujiwara M."/>
            <person name="Mori M."/>
            <person name="Tomita M."/>
            <person name="Arakawa K."/>
        </authorList>
    </citation>
    <scope>NUCLEOTIDE SEQUENCE [LARGE SCALE GENOMIC DNA]</scope>
</reference>
<sequence length="129" mass="14516">MPFVIKYDDLNGVFNGSLCDRENDGISFLNLRVSINLLFAEHNVGILIAAGSAYGIMYYDNFYFTYSHSCGPKETAEHKMEKPVSSNAILLRNSFVQSAELCIPKPAHNFQLMPSMLSSKNEFYQCSNI</sequence>
<protein>
    <submittedName>
        <fullName evidence="1">Uncharacterized protein</fullName>
    </submittedName>
</protein>
<evidence type="ECO:0000313" key="2">
    <source>
        <dbReference type="Proteomes" id="UP000499080"/>
    </source>
</evidence>
<proteinExistence type="predicted"/>
<name>A0A4Y2P206_ARAVE</name>
<keyword evidence="2" id="KW-1185">Reference proteome</keyword>